<dbReference type="GO" id="GO:0048767">
    <property type="term" value="P:root hair elongation"/>
    <property type="evidence" value="ECO:0007669"/>
    <property type="project" value="TreeGrafter"/>
</dbReference>
<comment type="caution">
    <text evidence="3">The sequence shown here is derived from an EMBL/GenBank/DDBJ whole genome shotgun (WGS) entry which is preliminary data.</text>
</comment>
<dbReference type="GO" id="GO:0009826">
    <property type="term" value="P:unidimensional cell growth"/>
    <property type="evidence" value="ECO:0007669"/>
    <property type="project" value="TreeGrafter"/>
</dbReference>
<evidence type="ECO:0000256" key="2">
    <source>
        <dbReference type="SAM" id="SignalP"/>
    </source>
</evidence>
<evidence type="ECO:0000256" key="1">
    <source>
        <dbReference type="ARBA" id="ARBA00022729"/>
    </source>
</evidence>
<dbReference type="Proteomes" id="UP001454036">
    <property type="component" value="Unassembled WGS sequence"/>
</dbReference>
<accession>A0AAV3Q0V5</accession>
<dbReference type="PANTHER" id="PTHR33470:SF4">
    <property type="entry name" value="OS01G0164025 PROTEIN"/>
    <property type="match status" value="1"/>
</dbReference>
<keyword evidence="1 2" id="KW-0732">Signal</keyword>
<evidence type="ECO:0000313" key="3">
    <source>
        <dbReference type="EMBL" id="GAA0156827.1"/>
    </source>
</evidence>
<proteinExistence type="predicted"/>
<name>A0AAV3Q0V5_LITER</name>
<dbReference type="Pfam" id="PF01190">
    <property type="entry name" value="Pollen_Ole_e_1"/>
    <property type="match status" value="1"/>
</dbReference>
<evidence type="ECO:0000313" key="4">
    <source>
        <dbReference type="Proteomes" id="UP001454036"/>
    </source>
</evidence>
<dbReference type="AlphaFoldDB" id="A0AAV3Q0V5"/>
<dbReference type="PANTHER" id="PTHR33470">
    <property type="entry name" value="OS01G0164075 PROTEIN"/>
    <property type="match status" value="1"/>
</dbReference>
<keyword evidence="4" id="KW-1185">Reference proteome</keyword>
<feature type="chain" id="PRO_5043663088" evidence="2">
    <location>
        <begin position="25"/>
        <end position="168"/>
    </location>
</feature>
<gene>
    <name evidence="3" type="ORF">LIER_14224</name>
</gene>
<sequence length="168" mass="18675">MAKLQSSILISLFLLQLAFPIITANLPPKDIEIVVEGTVHCQSCDTRGMWSLTGAKPIANAAISVICKDHRNRVMFYKPFKTNDDGYFYAALVGFKITNPLLDHPLQTCRVKLVSSPLEECSMLTNVNYGLNGAPLRYEEKRIVGEHYEAVIYAAGPLAFRPNECTPN</sequence>
<protein>
    <submittedName>
        <fullName evidence="3">Uncharacterized protein</fullName>
    </submittedName>
</protein>
<dbReference type="EMBL" id="BAABME010002957">
    <property type="protein sequence ID" value="GAA0156827.1"/>
    <property type="molecule type" value="Genomic_DNA"/>
</dbReference>
<organism evidence="3 4">
    <name type="scientific">Lithospermum erythrorhizon</name>
    <name type="common">Purple gromwell</name>
    <name type="synonym">Lithospermum officinale var. erythrorhizon</name>
    <dbReference type="NCBI Taxonomy" id="34254"/>
    <lineage>
        <taxon>Eukaryota</taxon>
        <taxon>Viridiplantae</taxon>
        <taxon>Streptophyta</taxon>
        <taxon>Embryophyta</taxon>
        <taxon>Tracheophyta</taxon>
        <taxon>Spermatophyta</taxon>
        <taxon>Magnoliopsida</taxon>
        <taxon>eudicotyledons</taxon>
        <taxon>Gunneridae</taxon>
        <taxon>Pentapetalae</taxon>
        <taxon>asterids</taxon>
        <taxon>lamiids</taxon>
        <taxon>Boraginales</taxon>
        <taxon>Boraginaceae</taxon>
        <taxon>Boraginoideae</taxon>
        <taxon>Lithospermeae</taxon>
        <taxon>Lithospermum</taxon>
    </lineage>
</organism>
<dbReference type="GO" id="GO:0071944">
    <property type="term" value="C:cell periphery"/>
    <property type="evidence" value="ECO:0007669"/>
    <property type="project" value="TreeGrafter"/>
</dbReference>
<reference evidence="3 4" key="1">
    <citation type="submission" date="2024-01" db="EMBL/GenBank/DDBJ databases">
        <title>The complete chloroplast genome sequence of Lithospermum erythrorhizon: insights into the phylogenetic relationship among Boraginaceae species and the maternal lineages of purple gromwells.</title>
        <authorList>
            <person name="Okada T."/>
            <person name="Watanabe K."/>
        </authorList>
    </citation>
    <scope>NUCLEOTIDE SEQUENCE [LARGE SCALE GENOMIC DNA]</scope>
</reference>
<feature type="signal peptide" evidence="2">
    <location>
        <begin position="1"/>
        <end position="24"/>
    </location>
</feature>